<reference evidence="1 2" key="1">
    <citation type="submission" date="2012-10" db="EMBL/GenBank/DDBJ databases">
        <title>Genome sequencing and analysis of entomopathogenic fungi Beauveria bassiana D1-5.</title>
        <authorList>
            <person name="Li Q."/>
            <person name="Wang L."/>
            <person name="Zhang Z."/>
            <person name="Wang Q."/>
            <person name="Ren J."/>
            <person name="Wang M."/>
            <person name="Xu W."/>
            <person name="Wang J."/>
            <person name="Lu Y."/>
            <person name="Du Q."/>
            <person name="Sun Z."/>
        </authorList>
    </citation>
    <scope>NUCLEOTIDE SEQUENCE [LARGE SCALE GENOMIC DNA]</scope>
    <source>
        <strain evidence="1 2">D1-5</strain>
    </source>
</reference>
<dbReference type="OrthoDB" id="6079484at2759"/>
<sequence length="114" mass="12541">MTTPGSGFFKYHCKYFNVDNCPEWVFINNATCPICLAKGRENELSPAAAWAASRDFMAPHINDGILQYAHMDIAVSEQGEESFIMRSETLHPPPPAIPVTTMMPGGKTLLATSH</sequence>
<comment type="caution">
    <text evidence="1">The sequence shown here is derived from an EMBL/GenBank/DDBJ whole genome shotgun (WGS) entry which is preliminary data.</text>
</comment>
<dbReference type="AlphaFoldDB" id="A0A0A2VIP2"/>
<dbReference type="Proteomes" id="UP000030106">
    <property type="component" value="Unassembled WGS sequence"/>
</dbReference>
<accession>A0A0A2VIP2</accession>
<gene>
    <name evidence="1" type="ORF">BBAD15_g7201</name>
</gene>
<proteinExistence type="predicted"/>
<dbReference type="EMBL" id="ANFO01000686">
    <property type="protein sequence ID" value="KGQ07483.1"/>
    <property type="molecule type" value="Genomic_DNA"/>
</dbReference>
<evidence type="ECO:0000313" key="1">
    <source>
        <dbReference type="EMBL" id="KGQ07483.1"/>
    </source>
</evidence>
<organism evidence="1 2">
    <name type="scientific">Beauveria bassiana D1-5</name>
    <dbReference type="NCBI Taxonomy" id="1245745"/>
    <lineage>
        <taxon>Eukaryota</taxon>
        <taxon>Fungi</taxon>
        <taxon>Dikarya</taxon>
        <taxon>Ascomycota</taxon>
        <taxon>Pezizomycotina</taxon>
        <taxon>Sordariomycetes</taxon>
        <taxon>Hypocreomycetidae</taxon>
        <taxon>Hypocreales</taxon>
        <taxon>Cordycipitaceae</taxon>
        <taxon>Beauveria</taxon>
    </lineage>
</organism>
<evidence type="ECO:0000313" key="2">
    <source>
        <dbReference type="Proteomes" id="UP000030106"/>
    </source>
</evidence>
<protein>
    <submittedName>
        <fullName evidence="1">Uncharacterized protein</fullName>
    </submittedName>
</protein>
<dbReference type="HOGENOM" id="CLU_122916_0_0_1"/>
<name>A0A0A2VIP2_BEABA</name>